<protein>
    <submittedName>
        <fullName evidence="2">Methyltransferase family protein</fullName>
    </submittedName>
</protein>
<dbReference type="GO" id="GO:0008757">
    <property type="term" value="F:S-adenosylmethionine-dependent methyltransferase activity"/>
    <property type="evidence" value="ECO:0007669"/>
    <property type="project" value="InterPro"/>
</dbReference>
<dbReference type="InterPro" id="IPR029063">
    <property type="entry name" value="SAM-dependent_MTases_sf"/>
</dbReference>
<name>A0A497XAQ5_9PROT</name>
<dbReference type="InterPro" id="IPR046357">
    <property type="entry name" value="PPIase_dom_sf"/>
</dbReference>
<dbReference type="OrthoDB" id="529208at2"/>
<dbReference type="Gene3D" id="3.40.50.150">
    <property type="entry name" value="Vaccinia Virus protein VP39"/>
    <property type="match status" value="1"/>
</dbReference>
<dbReference type="GO" id="GO:0032259">
    <property type="term" value="P:methylation"/>
    <property type="evidence" value="ECO:0007669"/>
    <property type="project" value="UniProtKB-KW"/>
</dbReference>
<gene>
    <name evidence="2" type="ORF">DFR35_2274</name>
</gene>
<dbReference type="GO" id="GO:0003755">
    <property type="term" value="F:peptidyl-prolyl cis-trans isomerase activity"/>
    <property type="evidence" value="ECO:0007669"/>
    <property type="project" value="InterPro"/>
</dbReference>
<dbReference type="Proteomes" id="UP000268908">
    <property type="component" value="Unassembled WGS sequence"/>
</dbReference>
<comment type="caution">
    <text evidence="2">The sequence shown here is derived from an EMBL/GenBank/DDBJ whole genome shotgun (WGS) entry which is preliminary data.</text>
</comment>
<accession>A0A497XAQ5</accession>
<evidence type="ECO:0000259" key="1">
    <source>
        <dbReference type="Pfam" id="PF08241"/>
    </source>
</evidence>
<keyword evidence="2" id="KW-0489">Methyltransferase</keyword>
<proteinExistence type="predicted"/>
<dbReference type="CDD" id="cd02440">
    <property type="entry name" value="AdoMet_MTases"/>
    <property type="match status" value="1"/>
</dbReference>
<reference evidence="2 3" key="1">
    <citation type="submission" date="2018-10" db="EMBL/GenBank/DDBJ databases">
        <title>Genomic Encyclopedia of Type Strains, Phase IV (KMG-IV): sequencing the most valuable type-strain genomes for metagenomic binning, comparative biology and taxonomic classification.</title>
        <authorList>
            <person name="Goeker M."/>
        </authorList>
    </citation>
    <scope>NUCLEOTIDE SEQUENCE [LARGE SCALE GENOMIC DNA]</scope>
    <source>
        <strain evidence="2 3">DSM 26916</strain>
    </source>
</reference>
<dbReference type="AlphaFoldDB" id="A0A497XAQ5"/>
<dbReference type="EMBL" id="RCCI01000006">
    <property type="protein sequence ID" value="RLJ63644.1"/>
    <property type="molecule type" value="Genomic_DNA"/>
</dbReference>
<dbReference type="RefSeq" id="WP_121242465.1">
    <property type="nucleotide sequence ID" value="NZ_BHVV01000003.1"/>
</dbReference>
<evidence type="ECO:0000313" key="2">
    <source>
        <dbReference type="EMBL" id="RLJ63644.1"/>
    </source>
</evidence>
<dbReference type="PANTHER" id="PTHR43036:SF2">
    <property type="entry name" value="OS04G0481300 PROTEIN"/>
    <property type="match status" value="1"/>
</dbReference>
<dbReference type="PANTHER" id="PTHR43036">
    <property type="entry name" value="OSJNBB0011N17.9 PROTEIN"/>
    <property type="match status" value="1"/>
</dbReference>
<keyword evidence="2" id="KW-0808">Transferase</keyword>
<dbReference type="Gene3D" id="3.10.50.40">
    <property type="match status" value="1"/>
</dbReference>
<organism evidence="2 3">
    <name type="scientific">Sulfurisoma sediminicola</name>
    <dbReference type="NCBI Taxonomy" id="1381557"/>
    <lineage>
        <taxon>Bacteria</taxon>
        <taxon>Pseudomonadati</taxon>
        <taxon>Pseudomonadota</taxon>
        <taxon>Betaproteobacteria</taxon>
        <taxon>Nitrosomonadales</taxon>
        <taxon>Sterolibacteriaceae</taxon>
        <taxon>Sulfurisoma</taxon>
    </lineage>
</organism>
<feature type="domain" description="Methyltransferase type 11" evidence="1">
    <location>
        <begin position="257"/>
        <end position="318"/>
    </location>
</feature>
<dbReference type="InterPro" id="IPR013216">
    <property type="entry name" value="Methyltransf_11"/>
</dbReference>
<dbReference type="SUPFAM" id="SSF53335">
    <property type="entry name" value="S-adenosyl-L-methionine-dependent methyltransferases"/>
    <property type="match status" value="1"/>
</dbReference>
<keyword evidence="3" id="KW-1185">Reference proteome</keyword>
<dbReference type="Pfam" id="PF08241">
    <property type="entry name" value="Methyltransf_11"/>
    <property type="match status" value="1"/>
</dbReference>
<evidence type="ECO:0000313" key="3">
    <source>
        <dbReference type="Proteomes" id="UP000268908"/>
    </source>
</evidence>
<sequence>MTRRIDLELAVRWQDRRAHYRDRRIFHGIDPSNIRIGESSLHSQPSLGAAATVAEGMLLGPADARLRIATARSDWPIALGGQRIEPRPGRWFPRLVLAGRQDFSAGDRAPMRVIDADAQTVTVDLNPPLAGLPLAIDATVLSSASSQPAAAAGDLLPQLLANGPGMQAVLAGGAATSPLGEDFARSDEGSDGDFYAAPRFVDHLDATALEHMRILHRRFLAPGMRVLDLMASCNSHLPDDATDIGVSVSGLGMNADELARNPRLAQHVVQDLNANPTLPFAAAEFDTVLCALSVEYLVQPLAVFDEVARVLKPGGIFLASFSERWFPPKAIRLWSELHPFERIGLVLEYFSRSGKFSDLHAESLRGLPRPPDDKYYRMTKLSDPIYAVWGKVPPTASNQSG</sequence>